<evidence type="ECO:0000256" key="4">
    <source>
        <dbReference type="PROSITE-ProRule" id="PRU00284"/>
    </source>
</evidence>
<name>A0ABR9ZTU7_9FIRM</name>
<evidence type="ECO:0000256" key="1">
    <source>
        <dbReference type="ARBA" id="ARBA00022857"/>
    </source>
</evidence>
<dbReference type="PANTHER" id="PTHR32089">
    <property type="entry name" value="METHYL-ACCEPTING CHEMOTAXIS PROTEIN MCPB"/>
    <property type="match status" value="1"/>
</dbReference>
<evidence type="ECO:0000313" key="7">
    <source>
        <dbReference type="Proteomes" id="UP000614200"/>
    </source>
</evidence>
<dbReference type="Pfam" id="PF01113">
    <property type="entry name" value="DapB_N"/>
    <property type="match status" value="1"/>
</dbReference>
<evidence type="ECO:0000256" key="3">
    <source>
        <dbReference type="ARBA" id="ARBA00023224"/>
    </source>
</evidence>
<keyword evidence="1" id="KW-0521">NADP</keyword>
<evidence type="ECO:0000259" key="5">
    <source>
        <dbReference type="PROSITE" id="PS50111"/>
    </source>
</evidence>
<dbReference type="RefSeq" id="WP_194702107.1">
    <property type="nucleotide sequence ID" value="NZ_JADKNH010000007.1"/>
</dbReference>
<dbReference type="Gene3D" id="3.40.50.720">
    <property type="entry name" value="NAD(P)-binding Rossmann-like Domain"/>
    <property type="match status" value="1"/>
</dbReference>
<proteinExistence type="predicted"/>
<dbReference type="InterPro" id="IPR000846">
    <property type="entry name" value="DapB_N"/>
</dbReference>
<accession>A0ABR9ZTU7</accession>
<gene>
    <name evidence="6" type="ORF">ISU02_12150</name>
</gene>
<comment type="caution">
    <text evidence="6">The sequence shown here is derived from an EMBL/GenBank/DDBJ whole genome shotgun (WGS) entry which is preliminary data.</text>
</comment>
<sequence>MKIAIVGAGTGGKKLIELFHQMDEVEIKTVVDRNQQSQGVLLAKQLGINCVMDLTQIASEVDLIIEATGSENVLNTLMEQYGKKKRIIQSDVAALLMTVVDQQTKITDRLNYQLEQITETSDKLHKEMDYILSVTGELLDINKQLVNASEESKKFILQTDEMTKAVNKITQQIKILGLNANIEAARAGEHGKGFSVVATEVQKMSDTTSTFAGQIAELLQSLGLENERITMEVSKLNRIASEQEKTTAQMKEIVNVLNQI</sequence>
<dbReference type="EMBL" id="JADKNH010000007">
    <property type="protein sequence ID" value="MBF4693863.1"/>
    <property type="molecule type" value="Genomic_DNA"/>
</dbReference>
<keyword evidence="2" id="KW-0560">Oxidoreductase</keyword>
<protein>
    <submittedName>
        <fullName evidence="6">Gfo/Idh/MocA family oxidoreductase</fullName>
    </submittedName>
</protein>
<dbReference type="PROSITE" id="PS50111">
    <property type="entry name" value="CHEMOTAXIS_TRANSDUC_2"/>
    <property type="match status" value="1"/>
</dbReference>
<dbReference type="PANTHER" id="PTHR32089:SF112">
    <property type="entry name" value="LYSOZYME-LIKE PROTEIN-RELATED"/>
    <property type="match status" value="1"/>
</dbReference>
<dbReference type="Proteomes" id="UP000614200">
    <property type="component" value="Unassembled WGS sequence"/>
</dbReference>
<dbReference type="InterPro" id="IPR036291">
    <property type="entry name" value="NAD(P)-bd_dom_sf"/>
</dbReference>
<reference evidence="6 7" key="1">
    <citation type="submission" date="2020-11" db="EMBL/GenBank/DDBJ databases">
        <title>Fusibacter basophilias sp. nov.</title>
        <authorList>
            <person name="Qiu D."/>
        </authorList>
    </citation>
    <scope>NUCLEOTIDE SEQUENCE [LARGE SCALE GENOMIC DNA]</scope>
    <source>
        <strain evidence="6 7">Q10-2</strain>
    </source>
</reference>
<keyword evidence="3 4" id="KW-0807">Transducer</keyword>
<keyword evidence="7" id="KW-1185">Reference proteome</keyword>
<dbReference type="InterPro" id="IPR004089">
    <property type="entry name" value="MCPsignal_dom"/>
</dbReference>
<evidence type="ECO:0000256" key="2">
    <source>
        <dbReference type="ARBA" id="ARBA00023002"/>
    </source>
</evidence>
<evidence type="ECO:0000313" key="6">
    <source>
        <dbReference type="EMBL" id="MBF4693863.1"/>
    </source>
</evidence>
<dbReference type="SUPFAM" id="SSF51735">
    <property type="entry name" value="NAD(P)-binding Rossmann-fold domains"/>
    <property type="match status" value="1"/>
</dbReference>
<dbReference type="Gene3D" id="1.10.287.950">
    <property type="entry name" value="Methyl-accepting chemotaxis protein"/>
    <property type="match status" value="1"/>
</dbReference>
<organism evidence="6 7">
    <name type="scientific">Fusibacter ferrireducens</name>
    <dbReference type="NCBI Taxonomy" id="2785058"/>
    <lineage>
        <taxon>Bacteria</taxon>
        <taxon>Bacillati</taxon>
        <taxon>Bacillota</taxon>
        <taxon>Clostridia</taxon>
        <taxon>Eubacteriales</taxon>
        <taxon>Eubacteriales Family XII. Incertae Sedis</taxon>
        <taxon>Fusibacter</taxon>
    </lineage>
</organism>
<feature type="domain" description="Methyl-accepting transducer" evidence="5">
    <location>
        <begin position="161"/>
        <end position="260"/>
    </location>
</feature>
<dbReference type="Pfam" id="PF00015">
    <property type="entry name" value="MCPsignal"/>
    <property type="match status" value="1"/>
</dbReference>
<dbReference type="SUPFAM" id="SSF58104">
    <property type="entry name" value="Methyl-accepting chemotaxis protein (MCP) signaling domain"/>
    <property type="match status" value="1"/>
</dbReference>